<evidence type="ECO:0000256" key="5">
    <source>
        <dbReference type="SAM" id="Phobius"/>
    </source>
</evidence>
<feature type="transmembrane region" description="Helical" evidence="5">
    <location>
        <begin position="114"/>
        <end position="131"/>
    </location>
</feature>
<gene>
    <name evidence="6" type="ORF">C8N43_1125</name>
</gene>
<sequence length="133" mass="14432">MSTELFYLTLVALLAASMWIPFIVGVNLAPNKDFTSFATPPDLTQMQPWVQRANRAHLNLIEQSAPFAVLVLLAAHLGVSTPATALAAACFFWLRVAHAVGMISGWARLPLRPLIFTAGWVCCLVIGWAILSA</sequence>
<dbReference type="GO" id="GO:0016020">
    <property type="term" value="C:membrane"/>
    <property type="evidence" value="ECO:0007669"/>
    <property type="project" value="UniProtKB-SubCell"/>
</dbReference>
<evidence type="ECO:0000256" key="2">
    <source>
        <dbReference type="ARBA" id="ARBA00022692"/>
    </source>
</evidence>
<dbReference type="AlphaFoldDB" id="A0A2T6BK90"/>
<organism evidence="6 7">
    <name type="scientific">Litoreibacter ponti</name>
    <dbReference type="NCBI Taxonomy" id="1510457"/>
    <lineage>
        <taxon>Bacteria</taxon>
        <taxon>Pseudomonadati</taxon>
        <taxon>Pseudomonadota</taxon>
        <taxon>Alphaproteobacteria</taxon>
        <taxon>Rhodobacterales</taxon>
        <taxon>Roseobacteraceae</taxon>
        <taxon>Litoreibacter</taxon>
    </lineage>
</organism>
<evidence type="ECO:0000256" key="4">
    <source>
        <dbReference type="ARBA" id="ARBA00023136"/>
    </source>
</evidence>
<feature type="transmembrane region" description="Helical" evidence="5">
    <location>
        <begin position="6"/>
        <end position="29"/>
    </location>
</feature>
<dbReference type="PANTHER" id="PTHR35371">
    <property type="entry name" value="INNER MEMBRANE PROTEIN"/>
    <property type="match status" value="1"/>
</dbReference>
<dbReference type="OrthoDB" id="7743618at2"/>
<evidence type="ECO:0000313" key="6">
    <source>
        <dbReference type="EMBL" id="PTX56466.1"/>
    </source>
</evidence>
<keyword evidence="3 5" id="KW-1133">Transmembrane helix</keyword>
<dbReference type="RefSeq" id="WP_107844664.1">
    <property type="nucleotide sequence ID" value="NZ_QBKS01000001.1"/>
</dbReference>
<dbReference type="Proteomes" id="UP000243978">
    <property type="component" value="Unassembled WGS sequence"/>
</dbReference>
<reference evidence="6 7" key="1">
    <citation type="submission" date="2018-04" db="EMBL/GenBank/DDBJ databases">
        <title>Genomic Encyclopedia of Archaeal and Bacterial Type Strains, Phase II (KMG-II): from individual species to whole genera.</title>
        <authorList>
            <person name="Goeker M."/>
        </authorList>
    </citation>
    <scope>NUCLEOTIDE SEQUENCE [LARGE SCALE GENOMIC DNA]</scope>
    <source>
        <strain evidence="6 7">DSM 100977</strain>
    </source>
</reference>
<accession>A0A2T6BK90</accession>
<dbReference type="Pfam" id="PF01124">
    <property type="entry name" value="MAPEG"/>
    <property type="match status" value="1"/>
</dbReference>
<comment type="subcellular location">
    <subcellularLocation>
        <location evidence="1">Membrane</location>
    </subcellularLocation>
</comment>
<evidence type="ECO:0000256" key="1">
    <source>
        <dbReference type="ARBA" id="ARBA00004370"/>
    </source>
</evidence>
<proteinExistence type="predicted"/>
<dbReference type="InterPro" id="IPR023352">
    <property type="entry name" value="MAPEG-like_dom_sf"/>
</dbReference>
<comment type="caution">
    <text evidence="6">The sequence shown here is derived from an EMBL/GenBank/DDBJ whole genome shotgun (WGS) entry which is preliminary data.</text>
</comment>
<evidence type="ECO:0000313" key="7">
    <source>
        <dbReference type="Proteomes" id="UP000243978"/>
    </source>
</evidence>
<dbReference type="SUPFAM" id="SSF161084">
    <property type="entry name" value="MAPEG domain-like"/>
    <property type="match status" value="1"/>
</dbReference>
<keyword evidence="7" id="KW-1185">Reference proteome</keyword>
<evidence type="ECO:0000256" key="3">
    <source>
        <dbReference type="ARBA" id="ARBA00022989"/>
    </source>
</evidence>
<keyword evidence="4 5" id="KW-0472">Membrane</keyword>
<dbReference type="Gene3D" id="1.20.120.550">
    <property type="entry name" value="Membrane associated eicosanoid/glutathione metabolism-like domain"/>
    <property type="match status" value="1"/>
</dbReference>
<dbReference type="EMBL" id="QBKS01000001">
    <property type="protein sequence ID" value="PTX56466.1"/>
    <property type="molecule type" value="Genomic_DNA"/>
</dbReference>
<dbReference type="InterPro" id="IPR001129">
    <property type="entry name" value="Membr-assoc_MAPEG"/>
</dbReference>
<feature type="transmembrane region" description="Helical" evidence="5">
    <location>
        <begin position="67"/>
        <end position="94"/>
    </location>
</feature>
<protein>
    <submittedName>
        <fullName evidence="6">MAPEG family protein</fullName>
    </submittedName>
</protein>
<name>A0A2T6BK90_9RHOB</name>
<keyword evidence="2 5" id="KW-0812">Transmembrane</keyword>
<dbReference type="PANTHER" id="PTHR35371:SF1">
    <property type="entry name" value="BLR7753 PROTEIN"/>
    <property type="match status" value="1"/>
</dbReference>